<dbReference type="Gramene" id="ONK72274">
    <property type="protein sequence ID" value="ONK72274"/>
    <property type="gene ID" value="A4U43_C04F17640"/>
</dbReference>
<accession>A0A5P1F283</accession>
<dbReference type="Proteomes" id="UP000243459">
    <property type="component" value="Chromosome 4"/>
</dbReference>
<sequence length="85" mass="9385">MDSVLTTGHGDCRAARLRAGGRRDRDDVALEGVGDEKGVGFAVGVGHDLKRRRRQGISLIEREPPIDAPRDPLYKTESEIMKPFL</sequence>
<protein>
    <submittedName>
        <fullName evidence="2">Uncharacterized protein</fullName>
    </submittedName>
</protein>
<dbReference type="AlphaFoldDB" id="A0A5P1F283"/>
<proteinExistence type="predicted"/>
<keyword evidence="3" id="KW-1185">Reference proteome</keyword>
<evidence type="ECO:0000313" key="3">
    <source>
        <dbReference type="Proteomes" id="UP000243459"/>
    </source>
</evidence>
<evidence type="ECO:0000313" key="2">
    <source>
        <dbReference type="EMBL" id="ONK72274.1"/>
    </source>
</evidence>
<dbReference type="EMBL" id="CM007384">
    <property type="protein sequence ID" value="ONK72274.1"/>
    <property type="molecule type" value="Genomic_DNA"/>
</dbReference>
<feature type="region of interest" description="Disordered" evidence="1">
    <location>
        <begin position="63"/>
        <end position="85"/>
    </location>
</feature>
<reference evidence="3" key="1">
    <citation type="journal article" date="2017" name="Nat. Commun.">
        <title>The asparagus genome sheds light on the origin and evolution of a young Y chromosome.</title>
        <authorList>
            <person name="Harkess A."/>
            <person name="Zhou J."/>
            <person name="Xu C."/>
            <person name="Bowers J.E."/>
            <person name="Van der Hulst R."/>
            <person name="Ayyampalayam S."/>
            <person name="Mercati F."/>
            <person name="Riccardi P."/>
            <person name="McKain M.R."/>
            <person name="Kakrana A."/>
            <person name="Tang H."/>
            <person name="Ray J."/>
            <person name="Groenendijk J."/>
            <person name="Arikit S."/>
            <person name="Mathioni S.M."/>
            <person name="Nakano M."/>
            <person name="Shan H."/>
            <person name="Telgmann-Rauber A."/>
            <person name="Kanno A."/>
            <person name="Yue Z."/>
            <person name="Chen H."/>
            <person name="Li W."/>
            <person name="Chen Y."/>
            <person name="Xu X."/>
            <person name="Zhang Y."/>
            <person name="Luo S."/>
            <person name="Chen H."/>
            <person name="Gao J."/>
            <person name="Mao Z."/>
            <person name="Pires J.C."/>
            <person name="Luo M."/>
            <person name="Kudrna D."/>
            <person name="Wing R.A."/>
            <person name="Meyers B.C."/>
            <person name="Yi K."/>
            <person name="Kong H."/>
            <person name="Lavrijsen P."/>
            <person name="Sunseri F."/>
            <person name="Falavigna A."/>
            <person name="Ye Y."/>
            <person name="Leebens-Mack J.H."/>
            <person name="Chen G."/>
        </authorList>
    </citation>
    <scope>NUCLEOTIDE SEQUENCE [LARGE SCALE GENOMIC DNA]</scope>
    <source>
        <strain evidence="3">cv. DH0086</strain>
    </source>
</reference>
<evidence type="ECO:0000256" key="1">
    <source>
        <dbReference type="SAM" id="MobiDB-lite"/>
    </source>
</evidence>
<organism evidence="2 3">
    <name type="scientific">Asparagus officinalis</name>
    <name type="common">Garden asparagus</name>
    <dbReference type="NCBI Taxonomy" id="4686"/>
    <lineage>
        <taxon>Eukaryota</taxon>
        <taxon>Viridiplantae</taxon>
        <taxon>Streptophyta</taxon>
        <taxon>Embryophyta</taxon>
        <taxon>Tracheophyta</taxon>
        <taxon>Spermatophyta</taxon>
        <taxon>Magnoliopsida</taxon>
        <taxon>Liliopsida</taxon>
        <taxon>Asparagales</taxon>
        <taxon>Asparagaceae</taxon>
        <taxon>Asparagoideae</taxon>
        <taxon>Asparagus</taxon>
    </lineage>
</organism>
<name>A0A5P1F283_ASPOF</name>
<gene>
    <name evidence="2" type="ORF">A4U43_C04F17640</name>
</gene>